<evidence type="ECO:0000313" key="15">
    <source>
        <dbReference type="Proteomes" id="UP000509704"/>
    </source>
</evidence>
<dbReference type="Pfam" id="PF00350">
    <property type="entry name" value="Dynamin_N"/>
    <property type="match status" value="1"/>
</dbReference>
<evidence type="ECO:0000256" key="11">
    <source>
        <dbReference type="ARBA" id="ARBA00048548"/>
    </source>
</evidence>
<keyword evidence="8" id="KW-0496">Mitochondrion</keyword>
<dbReference type="RefSeq" id="XP_037146671.1">
    <property type="nucleotide sequence ID" value="XM_037290776.1"/>
</dbReference>
<dbReference type="EMBL" id="CP058611">
    <property type="protein sequence ID" value="QLG74946.1"/>
    <property type="molecule type" value="Genomic_DNA"/>
</dbReference>
<dbReference type="GO" id="GO:0051646">
    <property type="term" value="P:mitochondrion localization"/>
    <property type="evidence" value="ECO:0007669"/>
    <property type="project" value="TreeGrafter"/>
</dbReference>
<comment type="subcellular location">
    <subcellularLocation>
        <location evidence="1">Mitochondrion outer membrane</location>
        <topology evidence="1">Multi-pass membrane protein</topology>
    </subcellularLocation>
</comment>
<dbReference type="FunFam" id="3.40.50.300:FF:000638">
    <property type="entry name" value="Transmembrane GTPase Fzo1, putative"/>
    <property type="match status" value="1"/>
</dbReference>
<keyword evidence="3" id="KW-0547">Nucleotide-binding</keyword>
<dbReference type="SUPFAM" id="SSF52540">
    <property type="entry name" value="P-loop containing nucleoside triphosphate hydrolases"/>
    <property type="match status" value="1"/>
</dbReference>
<dbReference type="InterPro" id="IPR027417">
    <property type="entry name" value="P-loop_NTPase"/>
</dbReference>
<dbReference type="KEGG" id="zmk:HG535_0H02730"/>
<evidence type="ECO:0000256" key="3">
    <source>
        <dbReference type="ARBA" id="ARBA00022741"/>
    </source>
</evidence>
<keyword evidence="5" id="KW-0378">Hydrolase</keyword>
<name>A0A7H9B996_ZYGMR</name>
<evidence type="ECO:0000256" key="7">
    <source>
        <dbReference type="ARBA" id="ARBA00023054"/>
    </source>
</evidence>
<dbReference type="OrthoDB" id="9984778at2759"/>
<evidence type="ECO:0000256" key="1">
    <source>
        <dbReference type="ARBA" id="ARBA00004374"/>
    </source>
</evidence>
<dbReference type="Gene3D" id="3.40.50.300">
    <property type="entry name" value="P-loop containing nucleotide triphosphate hydrolases"/>
    <property type="match status" value="1"/>
</dbReference>
<evidence type="ECO:0000256" key="2">
    <source>
        <dbReference type="ARBA" id="ARBA00022692"/>
    </source>
</evidence>
<feature type="region of interest" description="Disordered" evidence="12">
    <location>
        <begin position="1"/>
        <end position="72"/>
    </location>
</feature>
<evidence type="ECO:0000256" key="4">
    <source>
        <dbReference type="ARBA" id="ARBA00022787"/>
    </source>
</evidence>
<evidence type="ECO:0000256" key="5">
    <source>
        <dbReference type="ARBA" id="ARBA00022801"/>
    </source>
</evidence>
<dbReference type="GO" id="GO:0005525">
    <property type="term" value="F:GTP binding"/>
    <property type="evidence" value="ECO:0007669"/>
    <property type="project" value="UniProtKB-KW"/>
</dbReference>
<dbReference type="GO" id="GO:0005741">
    <property type="term" value="C:mitochondrial outer membrane"/>
    <property type="evidence" value="ECO:0007669"/>
    <property type="project" value="UniProtKB-SubCell"/>
</dbReference>
<evidence type="ECO:0000259" key="13">
    <source>
        <dbReference type="PROSITE" id="PS51718"/>
    </source>
</evidence>
<reference evidence="14 15" key="1">
    <citation type="submission" date="2020-07" db="EMBL/GenBank/DDBJ databases">
        <title>The yeast mating-type switching endonuclease HO is a domesticated member of an unorthodox homing genetic element family.</title>
        <authorList>
            <person name="Coughlan A.Y."/>
            <person name="Lombardi L."/>
            <person name="Braun-Galleani S."/>
            <person name="Martos A.R."/>
            <person name="Galeote V."/>
            <person name="Bigey F."/>
            <person name="Dequin S."/>
            <person name="Byrne K.P."/>
            <person name="Wolfe K.H."/>
        </authorList>
    </citation>
    <scope>NUCLEOTIDE SEQUENCE [LARGE SCALE GENOMIC DNA]</scope>
    <source>
        <strain evidence="14 15">NRRL Y-6702</strain>
    </source>
</reference>
<comment type="catalytic activity">
    <reaction evidence="11">
        <text>GTP + H2O = GDP + phosphate + H(+)</text>
        <dbReference type="Rhea" id="RHEA:19669"/>
        <dbReference type="ChEBI" id="CHEBI:15377"/>
        <dbReference type="ChEBI" id="CHEBI:15378"/>
        <dbReference type="ChEBI" id="CHEBI:37565"/>
        <dbReference type="ChEBI" id="CHEBI:43474"/>
        <dbReference type="ChEBI" id="CHEBI:58189"/>
    </reaction>
</comment>
<gene>
    <name evidence="14" type="ORF">HG535_0H02730</name>
</gene>
<organism evidence="14 15">
    <name type="scientific">Zygotorulaspora mrakii</name>
    <name type="common">Zygosaccharomyces mrakii</name>
    <dbReference type="NCBI Taxonomy" id="42260"/>
    <lineage>
        <taxon>Eukaryota</taxon>
        <taxon>Fungi</taxon>
        <taxon>Dikarya</taxon>
        <taxon>Ascomycota</taxon>
        <taxon>Saccharomycotina</taxon>
        <taxon>Saccharomycetes</taxon>
        <taxon>Saccharomycetales</taxon>
        <taxon>Saccharomycetaceae</taxon>
        <taxon>Zygotorulaspora</taxon>
    </lineage>
</organism>
<evidence type="ECO:0000256" key="6">
    <source>
        <dbReference type="ARBA" id="ARBA00022989"/>
    </source>
</evidence>
<dbReference type="PANTHER" id="PTHR10465">
    <property type="entry name" value="TRANSMEMBRANE GTPASE FZO1"/>
    <property type="match status" value="1"/>
</dbReference>
<dbReference type="GO" id="GO:0003924">
    <property type="term" value="F:GTPase activity"/>
    <property type="evidence" value="ECO:0007669"/>
    <property type="project" value="InterPro"/>
</dbReference>
<keyword evidence="2" id="KW-0812">Transmembrane</keyword>
<keyword evidence="15" id="KW-1185">Reference proteome</keyword>
<dbReference type="GO" id="GO:0008053">
    <property type="term" value="P:mitochondrial fusion"/>
    <property type="evidence" value="ECO:0007669"/>
    <property type="project" value="TreeGrafter"/>
</dbReference>
<feature type="domain" description="Dynamin-type G" evidence="13">
    <location>
        <begin position="187"/>
        <end position="462"/>
    </location>
</feature>
<evidence type="ECO:0000256" key="10">
    <source>
        <dbReference type="ARBA" id="ARBA00023136"/>
    </source>
</evidence>
<dbReference type="PROSITE" id="PS51718">
    <property type="entry name" value="G_DYNAMIN_2"/>
    <property type="match status" value="1"/>
</dbReference>
<keyword evidence="6" id="KW-1133">Transmembrane helix</keyword>
<feature type="region of interest" description="Disordered" evidence="12">
    <location>
        <begin position="411"/>
        <end position="441"/>
    </location>
</feature>
<dbReference type="PANTHER" id="PTHR10465:SF0">
    <property type="entry name" value="SARCALUMENIN"/>
    <property type="match status" value="1"/>
</dbReference>
<proteinExistence type="predicted"/>
<dbReference type="InterPro" id="IPR045063">
    <property type="entry name" value="Dynamin_N"/>
</dbReference>
<dbReference type="InterPro" id="IPR030381">
    <property type="entry name" value="G_DYNAMIN_dom"/>
</dbReference>
<dbReference type="Proteomes" id="UP000509704">
    <property type="component" value="Chromosome 8"/>
</dbReference>
<keyword evidence="10" id="KW-0472">Membrane</keyword>
<keyword evidence="4" id="KW-1000">Mitochondrion outer membrane</keyword>
<evidence type="ECO:0000256" key="12">
    <source>
        <dbReference type="SAM" id="MobiDB-lite"/>
    </source>
</evidence>
<evidence type="ECO:0000256" key="9">
    <source>
        <dbReference type="ARBA" id="ARBA00023134"/>
    </source>
</evidence>
<feature type="compositionally biased region" description="Polar residues" evidence="12">
    <location>
        <begin position="24"/>
        <end position="40"/>
    </location>
</feature>
<evidence type="ECO:0000313" key="14">
    <source>
        <dbReference type="EMBL" id="QLG74946.1"/>
    </source>
</evidence>
<evidence type="ECO:0000256" key="8">
    <source>
        <dbReference type="ARBA" id="ARBA00023128"/>
    </source>
</evidence>
<accession>A0A7H9B996</accession>
<dbReference type="InterPro" id="IPR027094">
    <property type="entry name" value="Mitofusin_fam"/>
</dbReference>
<keyword evidence="9" id="KW-0342">GTP-binding</keyword>
<protein>
    <recommendedName>
        <fullName evidence="13">Dynamin-type G domain-containing protein</fullName>
    </recommendedName>
</protein>
<dbReference type="GeneID" id="59238749"/>
<sequence length="852" mass="96636">MGSKEHSPKDERPTGNQGADDDSSTVVMPSRVSYSRSQGSFIEDDDYENAIHDDSSTLFSGRNDNGAGSGSKHRKVVAHQRSLSNERLLSAQLSQMTYNNNRIGLGRAILQVQDLLQQLDEENEVRPIHISGGNEKNLRVLNVQLKIDGHYSDKNQFRLDKEASAKVFKSQIISALNHLISLQRRVDDISSKVFITGDVNTGKSSFCNSLLRRKLLPEDQLPCTNVFCEVLEARENSNIEEVHAITTKTAGNVRDANSIYNSRDKSTYETFKLSDLQNLVEKSDEYILLKIYIKDDKCPAETSLLRNGTVDISLIDSPGLNKDSVKTAEVMARQEEIDLVIFVVNAENQLTLSANEFINLASREKKFMFFVVKKFDRIRDKQRCKDLILKQIKDLSPESYKSSSQFVHFLSDSGDDGPDGDPHDDPNDDEDNNREPSPDFEHLENSLRNFVLKKRSLSKLLPAKTYLCKLLSDIQEISENNMIIYKQEDDLLNNDLETLRPEYTKAKQHCEGLTDTVEKLAEESVTATFERTRQCVLNCLDISENALPKYQGISQIHDFVFQTEQFIRNQIKDAITSSESFARSETEKCVKKINCMGREKLGNDFMSNRFFNSELMFTKRRHYSVKKLSVPLTMNDFFAPSWEGLLSYLSWGVVVPVIPESKEIAGKDNGDTKSLTGALGLANYSFNQYWTKPSLLFTSKIPTLAVYSVGGANVMKNMVVHGFQFFSWQTIKRISGSLLLIGGLLGVAYLVHDLPRALPQNLSIKYKIKLQQNDYGHSNAERISKEVREVLRVPTREIVKSCELVMDKKLTAKRDLEGKLENNALSIKFFRQLLERATTERTIVERINLDVD</sequence>
<keyword evidence="7" id="KW-0175">Coiled coil</keyword>
<feature type="compositionally biased region" description="Basic and acidic residues" evidence="12">
    <location>
        <begin position="1"/>
        <end position="13"/>
    </location>
</feature>
<dbReference type="AlphaFoldDB" id="A0A7H9B996"/>